<dbReference type="GO" id="GO:0009421">
    <property type="term" value="C:bacterial-type flagellum filament cap"/>
    <property type="evidence" value="ECO:0007669"/>
    <property type="project" value="InterPro"/>
</dbReference>
<keyword evidence="8" id="KW-0282">Flagellum</keyword>
<reference evidence="8 9" key="1">
    <citation type="journal article" date="2005" name="Int. J. Syst. Evol. Microbiol.">
        <title>Halobacillus yeomjeoni sp. nov., isolated from a marine solar saltern in Korea.</title>
        <authorList>
            <person name="Yoon J.H."/>
            <person name="Kang S.J."/>
            <person name="Lee C.H."/>
            <person name="Oh H.W."/>
            <person name="Oh T.K."/>
        </authorList>
    </citation>
    <scope>NUCLEOTIDE SEQUENCE [LARGE SCALE GENOMIC DNA]</scope>
    <source>
        <strain evidence="8 9">KCTC 3957</strain>
    </source>
</reference>
<evidence type="ECO:0000256" key="3">
    <source>
        <dbReference type="ARBA" id="ARBA00023054"/>
    </source>
</evidence>
<comment type="caution">
    <text evidence="8">The sequence shown here is derived from an EMBL/GenBank/DDBJ whole genome shotgun (WGS) entry which is preliminary data.</text>
</comment>
<protein>
    <recommendedName>
        <fullName evidence="5">Flagellar hook-associated protein 2</fullName>
        <shortName evidence="5">HAP2</shortName>
    </recommendedName>
    <alternativeName>
        <fullName evidence="5">Flagellar cap protein</fullName>
    </alternativeName>
</protein>
<dbReference type="PANTHER" id="PTHR30288:SF0">
    <property type="entry name" value="FLAGELLAR HOOK-ASSOCIATED PROTEIN 2"/>
    <property type="match status" value="1"/>
</dbReference>
<comment type="subunit">
    <text evidence="2 5">Homopentamer.</text>
</comment>
<comment type="subcellular location">
    <subcellularLocation>
        <location evidence="5">Secreted</location>
    </subcellularLocation>
    <subcellularLocation>
        <location evidence="5">Bacterial flagellum</location>
    </subcellularLocation>
</comment>
<evidence type="ECO:0000256" key="2">
    <source>
        <dbReference type="ARBA" id="ARBA00011255"/>
    </source>
</evidence>
<keyword evidence="9" id="KW-1185">Reference proteome</keyword>
<dbReference type="InterPro" id="IPR010809">
    <property type="entry name" value="FliD_C"/>
</dbReference>
<feature type="domain" description="Flagellar hook-associated protein 2 C-terminal" evidence="7">
    <location>
        <begin position="236"/>
        <end position="492"/>
    </location>
</feature>
<dbReference type="EMBL" id="JADZSC010000002">
    <property type="protein sequence ID" value="MBH0230888.1"/>
    <property type="molecule type" value="Genomic_DNA"/>
</dbReference>
<evidence type="ECO:0000259" key="6">
    <source>
        <dbReference type="Pfam" id="PF02465"/>
    </source>
</evidence>
<dbReference type="Proteomes" id="UP000614490">
    <property type="component" value="Unassembled WGS sequence"/>
</dbReference>
<proteinExistence type="inferred from homology"/>
<dbReference type="GO" id="GO:0005576">
    <property type="term" value="C:extracellular region"/>
    <property type="evidence" value="ECO:0007669"/>
    <property type="project" value="UniProtKB-SubCell"/>
</dbReference>
<keyword evidence="8" id="KW-0966">Cell projection</keyword>
<dbReference type="AlphaFoldDB" id="A0A931HWV3"/>
<gene>
    <name evidence="8" type="ORF">H0267_11730</name>
</gene>
<dbReference type="GO" id="GO:0071973">
    <property type="term" value="P:bacterial-type flagellum-dependent cell motility"/>
    <property type="evidence" value="ECO:0007669"/>
    <property type="project" value="TreeGrafter"/>
</dbReference>
<comment type="similarity">
    <text evidence="1 5">Belongs to the FliD family.</text>
</comment>
<keyword evidence="5" id="KW-0964">Secreted</keyword>
<evidence type="ECO:0000259" key="7">
    <source>
        <dbReference type="Pfam" id="PF07195"/>
    </source>
</evidence>
<organism evidence="8 9">
    <name type="scientific">Halobacillus yeomjeoni</name>
    <dbReference type="NCBI Taxonomy" id="311194"/>
    <lineage>
        <taxon>Bacteria</taxon>
        <taxon>Bacillati</taxon>
        <taxon>Bacillota</taxon>
        <taxon>Bacilli</taxon>
        <taxon>Bacillales</taxon>
        <taxon>Bacillaceae</taxon>
        <taxon>Halobacillus</taxon>
    </lineage>
</organism>
<dbReference type="NCBIfam" id="NF005833">
    <property type="entry name" value="PRK07737.1"/>
    <property type="match status" value="1"/>
</dbReference>
<evidence type="ECO:0000256" key="5">
    <source>
        <dbReference type="RuleBase" id="RU362066"/>
    </source>
</evidence>
<sequence length="502" mass="56527">MSDMRIGGLASGMDTDKIISDLMKAERMPLNKMEQDKTWLTWKRDAYRDVNKQLQELDTLAFDMKLQSTYNSKNVTSSSSAVSATASATAGNGDYTLSVDRLATSAYNYSETKMTKNGETFDPDAKLSTQGNNLKYGVTLGESFNLTTYNAGGTKNEATFEVTGDKSLNQILKEISNSDLGVRAFYDKSADKVMIERTKTGDFNQSGEFSGAEIGFDNTNKFFTETLDMTPAEFGGEDAQFTYNNGLVINSHSNNYTLNGVNFKFNEVTTGNVKVNVSNDVNKAVENIVEFVDKYNNMIEDLNGKVDEKKHRDFLPLTEKQKEDMEEKEIELWEEKAKSGLLRNDSVIESGLNSMRSHWYTPITNDGEYSMMSEIGITTSSNYRDNGKLLINEDELRKALNDDPESVQKLFAGTEANPGVARKIEDSIENTIGSIERKAGKSTSLDNNFLLGRQIKDLDKEMDDFQNRLNDIEDRYWREFGAMEKMIQKMNQQSAYIMQNFS</sequence>
<dbReference type="InterPro" id="IPR003481">
    <property type="entry name" value="FliD_N"/>
</dbReference>
<evidence type="ECO:0000256" key="1">
    <source>
        <dbReference type="ARBA" id="ARBA00009764"/>
    </source>
</evidence>
<accession>A0A931HWV3</accession>
<dbReference type="Pfam" id="PF02465">
    <property type="entry name" value="FliD_N"/>
    <property type="match status" value="1"/>
</dbReference>
<keyword evidence="8" id="KW-0969">Cilium</keyword>
<dbReference type="GO" id="GO:0007155">
    <property type="term" value="P:cell adhesion"/>
    <property type="evidence" value="ECO:0007669"/>
    <property type="project" value="InterPro"/>
</dbReference>
<dbReference type="Pfam" id="PF07195">
    <property type="entry name" value="FliD_C"/>
    <property type="match status" value="1"/>
</dbReference>
<evidence type="ECO:0000313" key="9">
    <source>
        <dbReference type="Proteomes" id="UP000614490"/>
    </source>
</evidence>
<comment type="function">
    <text evidence="5">Required for morphogenesis and for the elongation of the flagellar filament by facilitating polymerization of the flagellin monomers at the tip of growing filament. Forms a capping structure, which prevents flagellin subunits (transported through the central channel of the flagellum) from leaking out without polymerization at the distal end.</text>
</comment>
<feature type="domain" description="Flagellar hook-associated protein 2 N-terminal" evidence="6">
    <location>
        <begin position="11"/>
        <end position="105"/>
    </location>
</feature>
<dbReference type="PANTHER" id="PTHR30288">
    <property type="entry name" value="FLAGELLAR CAP/ASSEMBLY PROTEIN FLID"/>
    <property type="match status" value="1"/>
</dbReference>
<name>A0A931HWV3_9BACI</name>
<evidence type="ECO:0000313" key="8">
    <source>
        <dbReference type="EMBL" id="MBH0230888.1"/>
    </source>
</evidence>
<dbReference type="InterPro" id="IPR040026">
    <property type="entry name" value="FliD"/>
</dbReference>
<keyword evidence="3" id="KW-0175">Coiled coil</keyword>
<dbReference type="GO" id="GO:0009424">
    <property type="term" value="C:bacterial-type flagellum hook"/>
    <property type="evidence" value="ECO:0007669"/>
    <property type="project" value="UniProtKB-UniRule"/>
</dbReference>
<keyword evidence="4 5" id="KW-0975">Bacterial flagellum</keyword>
<evidence type="ECO:0000256" key="4">
    <source>
        <dbReference type="ARBA" id="ARBA00023143"/>
    </source>
</evidence>